<gene>
    <name evidence="2" type="ORF">EYF80_065827</name>
</gene>
<dbReference type="EMBL" id="SRLO01016564">
    <property type="protein sequence ID" value="TNN24050.1"/>
    <property type="molecule type" value="Genomic_DNA"/>
</dbReference>
<protein>
    <submittedName>
        <fullName evidence="2">Uncharacterized protein</fullName>
    </submittedName>
</protein>
<dbReference type="AlphaFoldDB" id="A0A4Z2E629"/>
<organism evidence="2 3">
    <name type="scientific">Liparis tanakae</name>
    <name type="common">Tanaka's snailfish</name>
    <dbReference type="NCBI Taxonomy" id="230148"/>
    <lineage>
        <taxon>Eukaryota</taxon>
        <taxon>Metazoa</taxon>
        <taxon>Chordata</taxon>
        <taxon>Craniata</taxon>
        <taxon>Vertebrata</taxon>
        <taxon>Euteleostomi</taxon>
        <taxon>Actinopterygii</taxon>
        <taxon>Neopterygii</taxon>
        <taxon>Teleostei</taxon>
        <taxon>Neoteleostei</taxon>
        <taxon>Acanthomorphata</taxon>
        <taxon>Eupercaria</taxon>
        <taxon>Perciformes</taxon>
        <taxon>Cottioidei</taxon>
        <taxon>Cottales</taxon>
        <taxon>Liparidae</taxon>
        <taxon>Liparis</taxon>
    </lineage>
</organism>
<feature type="region of interest" description="Disordered" evidence="1">
    <location>
        <begin position="41"/>
        <end position="72"/>
    </location>
</feature>
<evidence type="ECO:0000313" key="3">
    <source>
        <dbReference type="Proteomes" id="UP000314294"/>
    </source>
</evidence>
<proteinExistence type="predicted"/>
<evidence type="ECO:0000313" key="2">
    <source>
        <dbReference type="EMBL" id="TNN24050.1"/>
    </source>
</evidence>
<dbReference type="Proteomes" id="UP000314294">
    <property type="component" value="Unassembled WGS sequence"/>
</dbReference>
<comment type="caution">
    <text evidence="2">The sequence shown here is derived from an EMBL/GenBank/DDBJ whole genome shotgun (WGS) entry which is preliminary data.</text>
</comment>
<keyword evidence="3" id="KW-1185">Reference proteome</keyword>
<reference evidence="2 3" key="1">
    <citation type="submission" date="2019-03" db="EMBL/GenBank/DDBJ databases">
        <title>First draft genome of Liparis tanakae, snailfish: a comprehensive survey of snailfish specific genes.</title>
        <authorList>
            <person name="Kim W."/>
            <person name="Song I."/>
            <person name="Jeong J.-H."/>
            <person name="Kim D."/>
            <person name="Kim S."/>
            <person name="Ryu S."/>
            <person name="Song J.Y."/>
            <person name="Lee S.K."/>
        </authorList>
    </citation>
    <scope>NUCLEOTIDE SEQUENCE [LARGE SCALE GENOMIC DNA]</scope>
    <source>
        <tissue evidence="2">Muscle</tissue>
    </source>
</reference>
<evidence type="ECO:0000256" key="1">
    <source>
        <dbReference type="SAM" id="MobiDB-lite"/>
    </source>
</evidence>
<accession>A0A4Z2E629</accession>
<name>A0A4Z2E629_9TELE</name>
<sequence length="72" mass="8268">MQQTAQHFSNINLIEGNSLFGMLGFLPVELAICRAPVISFKDGEGRKEEENGGKEMDREEKRREDQRSDKQK</sequence>